<dbReference type="HOGENOM" id="CLU_051214_1_1_1"/>
<comment type="catalytic activity">
    <reaction evidence="1">
        <text>Hydrolysis of terminal, non-reducing alpha-D-galactose residues in alpha-D-galactosides, including galactose oligosaccharides, galactomannans and galactolipids.</text>
        <dbReference type="EC" id="3.2.1.22"/>
    </reaction>
</comment>
<evidence type="ECO:0000256" key="1">
    <source>
        <dbReference type="ARBA" id="ARBA00001255"/>
    </source>
</evidence>
<dbReference type="SUPFAM" id="SSF51445">
    <property type="entry name" value="(Trans)glycosidases"/>
    <property type="match status" value="1"/>
</dbReference>
<dbReference type="PANTHER" id="PTHR35273:SF2">
    <property type="entry name" value="ALPHA-GALACTOSIDASE"/>
    <property type="match status" value="1"/>
</dbReference>
<dbReference type="eggNOG" id="ENOG502RCTR">
    <property type="taxonomic scope" value="Eukaryota"/>
</dbReference>
<dbReference type="EMBL" id="HE681726">
    <property type="protein sequence ID" value="CCG25181.1"/>
    <property type="molecule type" value="Genomic_DNA"/>
</dbReference>
<feature type="chain" id="PRO_5003616937" description="alpha-galactosidase" evidence="3">
    <location>
        <begin position="26"/>
        <end position="273"/>
    </location>
</feature>
<dbReference type="AlphaFoldDB" id="H8XBJ3"/>
<dbReference type="InterPro" id="IPR017853">
    <property type="entry name" value="GH"/>
</dbReference>
<dbReference type="OrthoDB" id="2108802at2759"/>
<dbReference type="InterPro" id="IPR004352">
    <property type="entry name" value="GH114_TIM-barrel"/>
</dbReference>
<organism evidence="5 6">
    <name type="scientific">Candida orthopsilosis (strain 90-125)</name>
    <name type="common">Yeast</name>
    <dbReference type="NCBI Taxonomy" id="1136231"/>
    <lineage>
        <taxon>Eukaryota</taxon>
        <taxon>Fungi</taxon>
        <taxon>Dikarya</taxon>
        <taxon>Ascomycota</taxon>
        <taxon>Saccharomycotina</taxon>
        <taxon>Pichiomycetes</taxon>
        <taxon>Debaryomycetaceae</taxon>
        <taxon>Candida/Lodderomyces clade</taxon>
        <taxon>Candida</taxon>
    </lineage>
</organism>
<reference evidence="5 6" key="1">
    <citation type="journal article" date="2012" name="PLoS ONE">
        <title>Sequence and analysis of the genome of the pathogenic yeast Candida orthopsilosis.</title>
        <authorList>
            <person name="Riccombeni A."/>
            <person name="Vidanes G."/>
            <person name="Proux-Wera E."/>
            <person name="Wolfe K.H."/>
            <person name="Butler G."/>
        </authorList>
    </citation>
    <scope>NUCLEOTIDE SEQUENCE [LARGE SCALE GENOMIC DNA]</scope>
    <source>
        <strain evidence="5 6">Co 90-125</strain>
    </source>
</reference>
<dbReference type="Gene3D" id="3.20.20.70">
    <property type="entry name" value="Aldolase class I"/>
    <property type="match status" value="1"/>
</dbReference>
<dbReference type="InterPro" id="IPR013785">
    <property type="entry name" value="Aldolase_TIM"/>
</dbReference>
<dbReference type="RefSeq" id="XP_003871306.1">
    <property type="nucleotide sequence ID" value="XM_003871257.1"/>
</dbReference>
<dbReference type="Pfam" id="PF03537">
    <property type="entry name" value="Glyco_hydro_114"/>
    <property type="match status" value="1"/>
</dbReference>
<feature type="signal peptide" evidence="3">
    <location>
        <begin position="1"/>
        <end position="25"/>
    </location>
</feature>
<dbReference type="GO" id="GO:0004557">
    <property type="term" value="F:alpha-galactosidase activity"/>
    <property type="evidence" value="ECO:0007669"/>
    <property type="project" value="UniProtKB-EC"/>
</dbReference>
<name>H8XBJ3_CANO9</name>
<feature type="domain" description="Glycoside-hydrolase family GH114 TIM-barrel" evidence="4">
    <location>
        <begin position="34"/>
        <end position="266"/>
    </location>
</feature>
<dbReference type="KEGG" id="cot:CORT_0H00640"/>
<dbReference type="Proteomes" id="UP000005018">
    <property type="component" value="Chromosome 8"/>
</dbReference>
<sequence>MIINYRAIDVSWLILMSYLVSFSLAKWTGKVGDSWDCVLDNPPRKIDSKTKIYDIDLFDSSTELIKDLHSKNKVVICYFSAGTFEEWRPDADNFTSSELGEPLHEWEGERWVNISSATVFEIMQKRILLAKEKGCDAIDPDNIDAYDHKTGLKLTKSDSIVYVKKLSKFAKKHDLAIGLKNGGDIVKKVLSYVDFSVQEQCGQYKECKQYQSFVKAKKPVFHIEYPPKKSKRNKIHWPSKTYKKFCTFKNTDGFSTILKQWNLNEWVYHCPNK</sequence>
<evidence type="ECO:0000256" key="2">
    <source>
        <dbReference type="ARBA" id="ARBA00012755"/>
    </source>
</evidence>
<keyword evidence="6" id="KW-1185">Reference proteome</keyword>
<evidence type="ECO:0000259" key="4">
    <source>
        <dbReference type="Pfam" id="PF03537"/>
    </source>
</evidence>
<proteinExistence type="predicted"/>
<evidence type="ECO:0000313" key="6">
    <source>
        <dbReference type="Proteomes" id="UP000005018"/>
    </source>
</evidence>
<keyword evidence="3" id="KW-0732">Signal</keyword>
<dbReference type="PANTHER" id="PTHR35273">
    <property type="entry name" value="ALPHA-1,4 POLYGALACTOSAMINIDASE, PUTATIVE (AFU_ORTHOLOGUE AFUA_3G07890)-RELATED"/>
    <property type="match status" value="1"/>
</dbReference>
<evidence type="ECO:0000313" key="5">
    <source>
        <dbReference type="EMBL" id="CCG25181.1"/>
    </source>
</evidence>
<gene>
    <name evidence="5" type="ORF">CORT_0H00640</name>
</gene>
<accession>H8XBJ3</accession>
<dbReference type="EC" id="3.2.1.22" evidence="2"/>
<protein>
    <recommendedName>
        <fullName evidence="2">alpha-galactosidase</fullName>
        <ecNumber evidence="2">3.2.1.22</ecNumber>
    </recommendedName>
</protein>
<evidence type="ECO:0000256" key="3">
    <source>
        <dbReference type="SAM" id="SignalP"/>
    </source>
</evidence>
<dbReference type="GeneID" id="14542364"/>